<dbReference type="InterPro" id="IPR000218">
    <property type="entry name" value="Ribosomal_uL14"/>
</dbReference>
<dbReference type="SMART" id="SM01374">
    <property type="entry name" value="Ribosomal_L14"/>
    <property type="match status" value="1"/>
</dbReference>
<dbReference type="Gene3D" id="2.40.150.20">
    <property type="entry name" value="Ribosomal protein L14"/>
    <property type="match status" value="1"/>
</dbReference>
<dbReference type="Proteomes" id="UP001227230">
    <property type="component" value="Chromosome 16"/>
</dbReference>
<dbReference type="SUPFAM" id="SSF50193">
    <property type="entry name" value="Ribosomal protein L14"/>
    <property type="match status" value="1"/>
</dbReference>
<comment type="similarity">
    <text evidence="1">Belongs to the universal ribosomal protein uL14 family.</text>
</comment>
<evidence type="ECO:0000313" key="5">
    <source>
        <dbReference type="Proteomes" id="UP001227230"/>
    </source>
</evidence>
<keyword evidence="2" id="KW-0689">Ribosomal protein</keyword>
<gene>
    <name evidence="4" type="ORF">VitviT2T_024985</name>
</gene>
<sequence>MIQRWTHLNVTDNNGTWELMCIRIIGSSNHRYTHIVDIIVAVIKEIISNMPLERLDIIKAVIKCDNFLKISFSIIIGKNIF</sequence>
<dbReference type="InterPro" id="IPR036853">
    <property type="entry name" value="Ribosomal_uL14_sf"/>
</dbReference>
<evidence type="ECO:0000256" key="3">
    <source>
        <dbReference type="ARBA" id="ARBA00023274"/>
    </source>
</evidence>
<keyword evidence="3" id="KW-0687">Ribonucleoprotein</keyword>
<dbReference type="EMBL" id="CP126663">
    <property type="protein sequence ID" value="WKA07122.1"/>
    <property type="molecule type" value="Genomic_DNA"/>
</dbReference>
<accession>A0ABY9DIB1</accession>
<evidence type="ECO:0000313" key="4">
    <source>
        <dbReference type="EMBL" id="WKA07122.1"/>
    </source>
</evidence>
<proteinExistence type="inferred from homology"/>
<dbReference type="Pfam" id="PF00238">
    <property type="entry name" value="Ribosomal_L14"/>
    <property type="match status" value="1"/>
</dbReference>
<evidence type="ECO:0000256" key="2">
    <source>
        <dbReference type="ARBA" id="ARBA00022980"/>
    </source>
</evidence>
<evidence type="ECO:0000256" key="1">
    <source>
        <dbReference type="ARBA" id="ARBA00010745"/>
    </source>
</evidence>
<reference evidence="4 5" key="1">
    <citation type="journal article" date="2023" name="Hortic Res">
        <title>The complete reference genome for grapevine (Vitis vinifera L.) genetics and breeding.</title>
        <authorList>
            <person name="Shi X."/>
            <person name="Cao S."/>
            <person name="Wang X."/>
            <person name="Huang S."/>
            <person name="Wang Y."/>
            <person name="Liu Z."/>
            <person name="Liu W."/>
            <person name="Leng X."/>
            <person name="Peng Y."/>
            <person name="Wang N."/>
            <person name="Wang Y."/>
            <person name="Ma Z."/>
            <person name="Xu X."/>
            <person name="Zhang F."/>
            <person name="Xue H."/>
            <person name="Zhong H."/>
            <person name="Wang Y."/>
            <person name="Zhang K."/>
            <person name="Velt A."/>
            <person name="Avia K."/>
            <person name="Holtgrawe D."/>
            <person name="Grimplet J."/>
            <person name="Matus J.T."/>
            <person name="Ware D."/>
            <person name="Wu X."/>
            <person name="Wang H."/>
            <person name="Liu C."/>
            <person name="Fang Y."/>
            <person name="Rustenholz C."/>
            <person name="Cheng Z."/>
            <person name="Xiao H."/>
            <person name="Zhou Y."/>
        </authorList>
    </citation>
    <scope>NUCLEOTIDE SEQUENCE [LARGE SCALE GENOMIC DNA]</scope>
    <source>
        <strain evidence="5">cv. Pinot noir / PN40024</strain>
        <tissue evidence="4">Leaf</tissue>
    </source>
</reference>
<protein>
    <submittedName>
        <fullName evidence="4">Uncharacterized protein</fullName>
    </submittedName>
</protein>
<keyword evidence="5" id="KW-1185">Reference proteome</keyword>
<organism evidence="4 5">
    <name type="scientific">Vitis vinifera</name>
    <name type="common">Grape</name>
    <dbReference type="NCBI Taxonomy" id="29760"/>
    <lineage>
        <taxon>Eukaryota</taxon>
        <taxon>Viridiplantae</taxon>
        <taxon>Streptophyta</taxon>
        <taxon>Embryophyta</taxon>
        <taxon>Tracheophyta</taxon>
        <taxon>Spermatophyta</taxon>
        <taxon>Magnoliopsida</taxon>
        <taxon>eudicotyledons</taxon>
        <taxon>Gunneridae</taxon>
        <taxon>Pentapetalae</taxon>
        <taxon>rosids</taxon>
        <taxon>Vitales</taxon>
        <taxon>Vitaceae</taxon>
        <taxon>Viteae</taxon>
        <taxon>Vitis</taxon>
    </lineage>
</organism>
<name>A0ABY9DIB1_VITVI</name>